<dbReference type="Proteomes" id="UP000461585">
    <property type="component" value="Unassembled WGS sequence"/>
</dbReference>
<dbReference type="CDD" id="cd02980">
    <property type="entry name" value="TRX_Fd_family"/>
    <property type="match status" value="1"/>
</dbReference>
<organism evidence="1 2">
    <name type="scientific">Anaerotalea alkaliphila</name>
    <dbReference type="NCBI Taxonomy" id="2662126"/>
    <lineage>
        <taxon>Bacteria</taxon>
        <taxon>Bacillati</taxon>
        <taxon>Bacillota</taxon>
        <taxon>Clostridia</taxon>
        <taxon>Eubacteriales</taxon>
        <taxon>Anaerotalea</taxon>
    </lineage>
</organism>
<dbReference type="InterPro" id="IPR036249">
    <property type="entry name" value="Thioredoxin-like_sf"/>
</dbReference>
<evidence type="ECO:0000313" key="2">
    <source>
        <dbReference type="Proteomes" id="UP000461585"/>
    </source>
</evidence>
<sequence length="79" mass="8597">MVVQICIGSSCHLKGSYKVIEAMQRHVKENGLEEAVQIKAAFCLGECTRGVSVRVDEGPVESVQPENVRAFCAARFSKA</sequence>
<dbReference type="Gene3D" id="3.40.30.10">
    <property type="entry name" value="Glutaredoxin"/>
    <property type="match status" value="1"/>
</dbReference>
<name>A0A7X5KNH9_9FIRM</name>
<dbReference type="SUPFAM" id="SSF52833">
    <property type="entry name" value="Thioredoxin-like"/>
    <property type="match status" value="1"/>
</dbReference>
<proteinExistence type="predicted"/>
<evidence type="ECO:0000313" key="1">
    <source>
        <dbReference type="EMBL" id="NDL67818.1"/>
    </source>
</evidence>
<accession>A0A7X5KNH9</accession>
<dbReference type="AlphaFoldDB" id="A0A7X5KNH9"/>
<dbReference type="Pfam" id="PF01257">
    <property type="entry name" value="2Fe-2S_thioredx"/>
    <property type="match status" value="1"/>
</dbReference>
<protein>
    <submittedName>
        <fullName evidence="1">(2Fe-2S) ferredoxin domain-containing protein</fullName>
    </submittedName>
</protein>
<dbReference type="RefSeq" id="WP_162370546.1">
    <property type="nucleotide sequence ID" value="NZ_JAAEEH010000021.1"/>
</dbReference>
<comment type="caution">
    <text evidence="1">The sequence shown here is derived from an EMBL/GenBank/DDBJ whole genome shotgun (WGS) entry which is preliminary data.</text>
</comment>
<dbReference type="EMBL" id="JAAEEH010000021">
    <property type="protein sequence ID" value="NDL67818.1"/>
    <property type="molecule type" value="Genomic_DNA"/>
</dbReference>
<keyword evidence="2" id="KW-1185">Reference proteome</keyword>
<reference evidence="1 2" key="1">
    <citation type="submission" date="2020-01" db="EMBL/GenBank/DDBJ databases">
        <title>Anaeroalcalibacter tamaniensis gen. nov., sp. nov., moderately halophilic strictly anaerobic fermenter bacterium from mud volcano of Taman peninsula.</title>
        <authorList>
            <person name="Frolova A."/>
            <person name="Merkel A.Y."/>
            <person name="Slobodkin A.I."/>
        </authorList>
    </citation>
    <scope>NUCLEOTIDE SEQUENCE [LARGE SCALE GENOMIC DNA]</scope>
    <source>
        <strain evidence="1 2">F-3ap</strain>
    </source>
</reference>
<gene>
    <name evidence="1" type="ORF">GXN74_08710</name>
</gene>